<proteinExistence type="predicted"/>
<name>A0ABT8DGE6_9FLAO</name>
<dbReference type="InterPro" id="IPR013783">
    <property type="entry name" value="Ig-like_fold"/>
</dbReference>
<sequence length="231" mass="25370">MAANKNKNQGKSNDGGNLANDILKGIKKDEILSRAQQVINSAVNVLEEEIAAGILAAKKIEKKVIDVDEIRSDPDDLMNRIRRDTHEAVDLFLDALTAITKQVNKLADSKPEEKTTNKETKNNPTLTLLETEQPLRPGETDTFKFSLLEDTEKTAKIKFQKTSLFGPNGNTINSTALKISPSSLTLKSKEEKEVTVHLTLPKNAKPGIYNGLITDADNSLVKVVLNVEVIP</sequence>
<keyword evidence="3" id="KW-1185">Reference proteome</keyword>
<gene>
    <name evidence="2" type="ORF">QRD02_08680</name>
</gene>
<accession>A0ABT8DGE6</accession>
<evidence type="ECO:0000256" key="1">
    <source>
        <dbReference type="SAM" id="MobiDB-lite"/>
    </source>
</evidence>
<reference evidence="2 3" key="1">
    <citation type="submission" date="2023-06" db="EMBL/GenBank/DDBJ databases">
        <authorList>
            <person name="Ye Y.-Q."/>
            <person name="Du Z.-J."/>
        </authorList>
    </citation>
    <scope>NUCLEOTIDE SEQUENCE [LARGE SCALE GENOMIC DNA]</scope>
    <source>
        <strain evidence="2 3">SDUM287046</strain>
    </source>
</reference>
<dbReference type="EMBL" id="JAUGQQ010000004">
    <property type="protein sequence ID" value="MDN3724457.1"/>
    <property type="molecule type" value="Genomic_DNA"/>
</dbReference>
<comment type="caution">
    <text evidence="2">The sequence shown here is derived from an EMBL/GenBank/DDBJ whole genome shotgun (WGS) entry which is preliminary data.</text>
</comment>
<evidence type="ECO:0008006" key="4">
    <source>
        <dbReference type="Google" id="ProtNLM"/>
    </source>
</evidence>
<feature type="region of interest" description="Disordered" evidence="1">
    <location>
        <begin position="106"/>
        <end position="125"/>
    </location>
</feature>
<organism evidence="2 3">
    <name type="scientific">Aequorivita aurantiaca</name>
    <dbReference type="NCBI Taxonomy" id="3053356"/>
    <lineage>
        <taxon>Bacteria</taxon>
        <taxon>Pseudomonadati</taxon>
        <taxon>Bacteroidota</taxon>
        <taxon>Flavobacteriia</taxon>
        <taxon>Flavobacteriales</taxon>
        <taxon>Flavobacteriaceae</taxon>
        <taxon>Aequorivita</taxon>
    </lineage>
</organism>
<dbReference type="Proteomes" id="UP001244787">
    <property type="component" value="Unassembled WGS sequence"/>
</dbReference>
<dbReference type="RefSeq" id="WP_290254543.1">
    <property type="nucleotide sequence ID" value="NZ_JAUGQQ010000004.1"/>
</dbReference>
<evidence type="ECO:0000313" key="2">
    <source>
        <dbReference type="EMBL" id="MDN3724457.1"/>
    </source>
</evidence>
<feature type="compositionally biased region" description="Basic and acidic residues" evidence="1">
    <location>
        <begin position="107"/>
        <end position="121"/>
    </location>
</feature>
<evidence type="ECO:0000313" key="3">
    <source>
        <dbReference type="Proteomes" id="UP001244787"/>
    </source>
</evidence>
<dbReference type="Gene3D" id="2.60.40.10">
    <property type="entry name" value="Immunoglobulins"/>
    <property type="match status" value="1"/>
</dbReference>
<protein>
    <recommendedName>
        <fullName evidence="4">DUF4469 domain-containing protein</fullName>
    </recommendedName>
</protein>